<dbReference type="Gene3D" id="1.10.1040.10">
    <property type="entry name" value="N-(1-d-carboxylethyl)-l-norvaline Dehydrogenase, domain 2"/>
    <property type="match status" value="1"/>
</dbReference>
<dbReference type="Proteomes" id="UP001254257">
    <property type="component" value="Unassembled WGS sequence"/>
</dbReference>
<reference evidence="5 6" key="1">
    <citation type="submission" date="2023-09" db="EMBL/GenBank/DDBJ databases">
        <title>Whole genome shotgun sequencing (WGS) of Bosea sp. ZW T0_25, isolated from stored onions (Allium cepa).</title>
        <authorList>
            <person name="Stoll D.A."/>
            <person name="Huch M."/>
        </authorList>
    </citation>
    <scope>NUCLEOTIDE SEQUENCE [LARGE SCALE GENOMIC DNA]</scope>
    <source>
        <strain evidence="5 6">ZW T0_25</strain>
    </source>
</reference>
<dbReference type="InterPro" id="IPR006115">
    <property type="entry name" value="6PGDH_NADP-bd"/>
</dbReference>
<dbReference type="PANTHER" id="PTHR43060:SF15">
    <property type="entry name" value="3-HYDROXYISOBUTYRATE DEHYDROGENASE-LIKE 1, MITOCHONDRIAL-RELATED"/>
    <property type="match status" value="1"/>
</dbReference>
<comment type="caution">
    <text evidence="5">The sequence shown here is derived from an EMBL/GenBank/DDBJ whole genome shotgun (WGS) entry which is preliminary data.</text>
</comment>
<accession>A0ABU3S0Y0</accession>
<dbReference type="InterPro" id="IPR013328">
    <property type="entry name" value="6PGD_dom2"/>
</dbReference>
<dbReference type="InterPro" id="IPR008927">
    <property type="entry name" value="6-PGluconate_DH-like_C_sf"/>
</dbReference>
<keyword evidence="2" id="KW-0520">NAD</keyword>
<dbReference type="RefSeq" id="WP_316016394.1">
    <property type="nucleotide sequence ID" value="NZ_JAWDID010000001.1"/>
</dbReference>
<gene>
    <name evidence="5" type="ORF">RKE40_01085</name>
</gene>
<dbReference type="InterPro" id="IPR029154">
    <property type="entry name" value="HIBADH-like_NADP-bd"/>
</dbReference>
<evidence type="ECO:0000313" key="5">
    <source>
        <dbReference type="EMBL" id="MDU0338452.1"/>
    </source>
</evidence>
<dbReference type="Pfam" id="PF14833">
    <property type="entry name" value="NAD_binding_11"/>
    <property type="match status" value="1"/>
</dbReference>
<dbReference type="InterPro" id="IPR036291">
    <property type="entry name" value="NAD(P)-bd_dom_sf"/>
</dbReference>
<name>A0ABU3S0Y0_9HYPH</name>
<evidence type="ECO:0000313" key="6">
    <source>
        <dbReference type="Proteomes" id="UP001254257"/>
    </source>
</evidence>
<proteinExistence type="predicted"/>
<dbReference type="Pfam" id="PF03446">
    <property type="entry name" value="NAD_binding_2"/>
    <property type="match status" value="1"/>
</dbReference>
<evidence type="ECO:0000259" key="3">
    <source>
        <dbReference type="Pfam" id="PF03446"/>
    </source>
</evidence>
<sequence length="288" mass="29711">MPSKIGVIGVGLMGHGIARNILKKGYSLTVMEHPGNQPLDELLAGGAATRKTAADVAREAEIVILCVTGSAEVEAVLSGPSGLLEGLRPGAIVVDCSTSVPESTKKMAALVEKAGGRFIDAPMTRTARHAHEGKLNLLVGGPAETLEEVRPVLACFAENITHAGPLGAGHRMKLLHNYVSLGFVTLLAEASACARRSEVSLDVFVDVLASGGGAGAALERLKPFLLANDSSGLQFSISNALKDLGYYTQMAQDAGAAHGVAEAVRETLAQGVEQGGKQAMLPELAGML</sequence>
<keyword evidence="6" id="KW-1185">Reference proteome</keyword>
<dbReference type="GO" id="GO:0016491">
    <property type="term" value="F:oxidoreductase activity"/>
    <property type="evidence" value="ECO:0007669"/>
    <property type="project" value="UniProtKB-KW"/>
</dbReference>
<dbReference type="InterPro" id="IPR015815">
    <property type="entry name" value="HIBADH-related"/>
</dbReference>
<dbReference type="SUPFAM" id="SSF51735">
    <property type="entry name" value="NAD(P)-binding Rossmann-fold domains"/>
    <property type="match status" value="1"/>
</dbReference>
<evidence type="ECO:0000256" key="2">
    <source>
        <dbReference type="ARBA" id="ARBA00023027"/>
    </source>
</evidence>
<evidence type="ECO:0000259" key="4">
    <source>
        <dbReference type="Pfam" id="PF14833"/>
    </source>
</evidence>
<organism evidence="5 6">
    <name type="scientific">Bosea rubneri</name>
    <dbReference type="NCBI Taxonomy" id="3075434"/>
    <lineage>
        <taxon>Bacteria</taxon>
        <taxon>Pseudomonadati</taxon>
        <taxon>Pseudomonadota</taxon>
        <taxon>Alphaproteobacteria</taxon>
        <taxon>Hyphomicrobiales</taxon>
        <taxon>Boseaceae</taxon>
        <taxon>Bosea</taxon>
    </lineage>
</organism>
<dbReference type="EMBL" id="JAWDID010000001">
    <property type="protein sequence ID" value="MDU0338452.1"/>
    <property type="molecule type" value="Genomic_DNA"/>
</dbReference>
<keyword evidence="1 5" id="KW-0560">Oxidoreductase</keyword>
<feature type="domain" description="3-hydroxyisobutyrate dehydrogenase-like NAD-binding" evidence="4">
    <location>
        <begin position="167"/>
        <end position="279"/>
    </location>
</feature>
<dbReference type="Gene3D" id="3.40.50.720">
    <property type="entry name" value="NAD(P)-binding Rossmann-like Domain"/>
    <property type="match status" value="1"/>
</dbReference>
<dbReference type="SUPFAM" id="SSF48179">
    <property type="entry name" value="6-phosphogluconate dehydrogenase C-terminal domain-like"/>
    <property type="match status" value="1"/>
</dbReference>
<dbReference type="PIRSF" id="PIRSF000103">
    <property type="entry name" value="HIBADH"/>
    <property type="match status" value="1"/>
</dbReference>
<feature type="domain" description="6-phosphogluconate dehydrogenase NADP-binding" evidence="3">
    <location>
        <begin position="4"/>
        <end position="164"/>
    </location>
</feature>
<dbReference type="EC" id="1.1.-.-" evidence="5"/>
<protein>
    <submittedName>
        <fullName evidence="5">NAD(P)-dependent oxidoreductase</fullName>
        <ecNumber evidence="5">1.1.-.-</ecNumber>
    </submittedName>
</protein>
<dbReference type="PANTHER" id="PTHR43060">
    <property type="entry name" value="3-HYDROXYISOBUTYRATE DEHYDROGENASE-LIKE 1, MITOCHONDRIAL-RELATED"/>
    <property type="match status" value="1"/>
</dbReference>
<evidence type="ECO:0000256" key="1">
    <source>
        <dbReference type="ARBA" id="ARBA00023002"/>
    </source>
</evidence>